<evidence type="ECO:0000256" key="1">
    <source>
        <dbReference type="SAM" id="MobiDB-lite"/>
    </source>
</evidence>
<feature type="region of interest" description="Disordered" evidence="1">
    <location>
        <begin position="1"/>
        <end position="176"/>
    </location>
</feature>
<gene>
    <name evidence="2" type="ORF">BN946_scf184768.g6</name>
</gene>
<comment type="caution">
    <text evidence="2">The sequence shown here is derived from an EMBL/GenBank/DDBJ whole genome shotgun (WGS) entry which is preliminary data.</text>
</comment>
<evidence type="ECO:0000313" key="2">
    <source>
        <dbReference type="EMBL" id="CDO75904.1"/>
    </source>
</evidence>
<organism evidence="2 3">
    <name type="scientific">Pycnoporus cinnabarinus</name>
    <name type="common">Cinnabar-red polypore</name>
    <name type="synonym">Trametes cinnabarina</name>
    <dbReference type="NCBI Taxonomy" id="5643"/>
    <lineage>
        <taxon>Eukaryota</taxon>
        <taxon>Fungi</taxon>
        <taxon>Dikarya</taxon>
        <taxon>Basidiomycota</taxon>
        <taxon>Agaricomycotina</taxon>
        <taxon>Agaricomycetes</taxon>
        <taxon>Polyporales</taxon>
        <taxon>Polyporaceae</taxon>
        <taxon>Trametes</taxon>
    </lineage>
</organism>
<dbReference type="HOGENOM" id="CLU_596018_0_0_1"/>
<reference evidence="2" key="1">
    <citation type="submission" date="2014-01" db="EMBL/GenBank/DDBJ databases">
        <title>The genome of the white-rot fungus Pycnoporus cinnabarinus: a basidiomycete model with a versatile arsenal for lignocellulosic biomass breakdown.</title>
        <authorList>
            <person name="Levasseur A."/>
            <person name="Lomascolo A."/>
            <person name="Ruiz-Duenas F.J."/>
            <person name="Uzan E."/>
            <person name="Piumi F."/>
            <person name="Kues U."/>
            <person name="Ram A.F.J."/>
            <person name="Murat C."/>
            <person name="Haon M."/>
            <person name="Benoit I."/>
            <person name="Arfi Y."/>
            <person name="Chevret D."/>
            <person name="Drula E."/>
            <person name="Kwon M.J."/>
            <person name="Gouret P."/>
            <person name="Lesage-Meessen L."/>
            <person name="Lombard V."/>
            <person name="Mariette J."/>
            <person name="Noirot C."/>
            <person name="Park J."/>
            <person name="Patyshakuliyeva A."/>
            <person name="Wieneger R.A.B."/>
            <person name="Wosten H.A.B."/>
            <person name="Martin F."/>
            <person name="Coutinho P.M."/>
            <person name="de Vries R."/>
            <person name="Martinez A.T."/>
            <person name="Klopp C."/>
            <person name="Pontarotti P."/>
            <person name="Henrissat B."/>
            <person name="Record E."/>
        </authorList>
    </citation>
    <scope>NUCLEOTIDE SEQUENCE [LARGE SCALE GENOMIC DNA]</scope>
    <source>
        <strain evidence="2">BRFM137</strain>
    </source>
</reference>
<dbReference type="OMA" id="YDARECL"/>
<name>A0A060SUL3_PYCCI</name>
<dbReference type="EMBL" id="CCBP010000308">
    <property type="protein sequence ID" value="CDO75904.1"/>
    <property type="molecule type" value="Genomic_DNA"/>
</dbReference>
<feature type="compositionally biased region" description="Polar residues" evidence="1">
    <location>
        <begin position="152"/>
        <end position="164"/>
    </location>
</feature>
<feature type="compositionally biased region" description="Low complexity" evidence="1">
    <location>
        <begin position="111"/>
        <end position="126"/>
    </location>
</feature>
<accession>A0A060SUL3</accession>
<sequence>MPPKNKAIESARATRPAKKAKNTALSQPIEIPVASTAKADTPAPTAAEHLSIDDGAVRTSPSNPAPVITHVTASLQSPLSTPPSSPLLNLERAEPFPLSPSTPITSPACRPSTPTTSTQATGPTSPLVSPTANGPFRLSTSTPSGSPARLPSTPSTWSESTAPSSPIAPCTPAGSSGSVSIQAATLMSYDIATTASPSPVDKVPSTGTAPSAPVVGIPNIHPNDVHVIPQAIASGIQYVPEATIVRLRTIATFKDIATNRYGINTVPRTADWGRQGRTEKTLCINNKPALIWIVGRVRSMWFFDRHGEPHLRVNIGFDLPFDLDRSAASDLYNCARPRPQNASAPEVVYAAKICSHRGKGELTATPTPFTNVYDARECLTAKASMPVLSPVDVDKNDIVLVECHFTRWKTSADGKAKKTWTSFDVGFELQSICLLYSAPDNMLDDDGPADDIADIAVEL</sequence>
<evidence type="ECO:0000313" key="3">
    <source>
        <dbReference type="Proteomes" id="UP000029665"/>
    </source>
</evidence>
<protein>
    <submittedName>
        <fullName evidence="2">Uncharacterized protein</fullName>
    </submittedName>
</protein>
<dbReference type="Proteomes" id="UP000029665">
    <property type="component" value="Unassembled WGS sequence"/>
</dbReference>
<feature type="compositionally biased region" description="Polar residues" evidence="1">
    <location>
        <begin position="127"/>
        <end position="145"/>
    </location>
</feature>
<dbReference type="AlphaFoldDB" id="A0A060SUL3"/>
<dbReference type="OrthoDB" id="3269308at2759"/>
<feature type="compositionally biased region" description="Low complexity" evidence="1">
    <location>
        <begin position="34"/>
        <end position="47"/>
    </location>
</feature>
<proteinExistence type="predicted"/>
<keyword evidence="3" id="KW-1185">Reference proteome</keyword>